<protein>
    <submittedName>
        <fullName evidence="4">FAD/NAD(P)-binding oxidoreductase</fullName>
    </submittedName>
</protein>
<dbReference type="OrthoDB" id="9801699at2"/>
<dbReference type="InterPro" id="IPR036188">
    <property type="entry name" value="FAD/NAD-bd_sf"/>
</dbReference>
<name>A0A512BKL7_9HYPH</name>
<dbReference type="PIRSF" id="PIRSF037495">
    <property type="entry name" value="Opine_OX_OoxA/HcnB"/>
    <property type="match status" value="1"/>
</dbReference>
<dbReference type="PRINTS" id="PR00411">
    <property type="entry name" value="PNDRDTASEI"/>
</dbReference>
<dbReference type="InterPro" id="IPR051691">
    <property type="entry name" value="Metab_Enz_Cyan_OpOx_G3PDH"/>
</dbReference>
<evidence type="ECO:0000313" key="5">
    <source>
        <dbReference type="Proteomes" id="UP000321085"/>
    </source>
</evidence>
<dbReference type="InterPro" id="IPR041854">
    <property type="entry name" value="BFD-like_2Fe2S-bd_dom_sf"/>
</dbReference>
<comment type="caution">
    <text evidence="4">The sequence shown here is derived from an EMBL/GenBank/DDBJ whole genome shotgun (WGS) entry which is preliminary data.</text>
</comment>
<evidence type="ECO:0000256" key="1">
    <source>
        <dbReference type="ARBA" id="ARBA00023002"/>
    </source>
</evidence>
<dbReference type="InterPro" id="IPR007419">
    <property type="entry name" value="BFD-like_2Fe2S-bd_dom"/>
</dbReference>
<keyword evidence="5" id="KW-1185">Reference proteome</keyword>
<feature type="domain" description="BFD-like [2Fe-2S]-binding" evidence="2">
    <location>
        <begin position="372"/>
        <end position="422"/>
    </location>
</feature>
<dbReference type="InterPro" id="IPR017224">
    <property type="entry name" value="Opine_Oxase_asu/HCN_bsu"/>
</dbReference>
<dbReference type="SUPFAM" id="SSF51905">
    <property type="entry name" value="FAD/NAD(P)-binding domain"/>
    <property type="match status" value="1"/>
</dbReference>
<evidence type="ECO:0000259" key="3">
    <source>
        <dbReference type="Pfam" id="PF07992"/>
    </source>
</evidence>
<evidence type="ECO:0000313" key="4">
    <source>
        <dbReference type="EMBL" id="GEO12514.1"/>
    </source>
</evidence>
<dbReference type="Proteomes" id="UP000321085">
    <property type="component" value="Unassembled WGS sequence"/>
</dbReference>
<dbReference type="EMBL" id="BJYU01000001">
    <property type="protein sequence ID" value="GEO12514.1"/>
    <property type="molecule type" value="Genomic_DNA"/>
</dbReference>
<accession>A0A512BKL7</accession>
<dbReference type="Pfam" id="PF04324">
    <property type="entry name" value="Fer2_BFD"/>
    <property type="match status" value="1"/>
</dbReference>
<reference evidence="4 5" key="1">
    <citation type="submission" date="2019-07" db="EMBL/GenBank/DDBJ databases">
        <title>Whole genome shotgun sequence of Microvirga aerophila NBRC 106136.</title>
        <authorList>
            <person name="Hosoyama A."/>
            <person name="Uohara A."/>
            <person name="Ohji S."/>
            <person name="Ichikawa N."/>
        </authorList>
    </citation>
    <scope>NUCLEOTIDE SEQUENCE [LARGE SCALE GENOMIC DNA]</scope>
    <source>
        <strain evidence="4 5">NBRC 106136</strain>
    </source>
</reference>
<feature type="domain" description="FAD/NAD(P)-binding" evidence="3">
    <location>
        <begin position="3"/>
        <end position="313"/>
    </location>
</feature>
<dbReference type="Gene3D" id="3.50.50.60">
    <property type="entry name" value="FAD/NAD(P)-binding domain"/>
    <property type="match status" value="2"/>
</dbReference>
<dbReference type="CDD" id="cd19946">
    <property type="entry name" value="GlpA-like_Fer2_BFD-like"/>
    <property type="match status" value="1"/>
</dbReference>
<dbReference type="AlphaFoldDB" id="A0A512BKL7"/>
<proteinExistence type="predicted"/>
<sequence>MSKVVIVGGGPAGIRAASVLVEAGLRPVLVDEGRRAGGQGYRAPAPNLDLDMKSLMGTEADKYSRLHALFASMRERIDYHHGTLVWGVHERALHTLADGVARTIPYDALILATGATDRIMPLPGWTLPGVFTLGGAQVILKDQGCLIGNRVVFLGSSPLLFLAALQYRKSGASVAAVVDTTPLSAKLVAMRDLMASPRTLARGVMYRTALRRAGVPLIDGATALGVHGKERVEGVRIKDGRGHERFIHCDAVAYGHGLKPETQLAELAGAHFRFDPVFRLWLPETDTDGRAGPDLYLAGDGATIGGADAAEASGALAAHALLADMGRPSPEPELARLRRQVGRLRRFQRGLARAFAWPVSQAAALPDETIACRCEAVTVGEIRAAIQTPLGPREVNRVKALTRCGMGRCQGRFCGPALQEIVSGACGEPVADVGRLRSQAPVKPIPLHAVSELEQTR</sequence>
<gene>
    <name evidence="4" type="ORF">MAE02_02100</name>
</gene>
<dbReference type="PRINTS" id="PR00368">
    <property type="entry name" value="FADPNR"/>
</dbReference>
<keyword evidence="1" id="KW-0560">Oxidoreductase</keyword>
<dbReference type="InterPro" id="IPR023753">
    <property type="entry name" value="FAD/NAD-binding_dom"/>
</dbReference>
<dbReference type="PANTHER" id="PTHR42949">
    <property type="entry name" value="ANAEROBIC GLYCEROL-3-PHOSPHATE DEHYDROGENASE SUBUNIT B"/>
    <property type="match status" value="1"/>
</dbReference>
<dbReference type="GO" id="GO:0016491">
    <property type="term" value="F:oxidoreductase activity"/>
    <property type="evidence" value="ECO:0007669"/>
    <property type="project" value="UniProtKB-KW"/>
</dbReference>
<evidence type="ECO:0000259" key="2">
    <source>
        <dbReference type="Pfam" id="PF04324"/>
    </source>
</evidence>
<dbReference type="RefSeq" id="WP_114184408.1">
    <property type="nucleotide sequence ID" value="NZ_BJYU01000001.1"/>
</dbReference>
<organism evidence="4 5">
    <name type="scientific">Microvirga aerophila</name>
    <dbReference type="NCBI Taxonomy" id="670291"/>
    <lineage>
        <taxon>Bacteria</taxon>
        <taxon>Pseudomonadati</taxon>
        <taxon>Pseudomonadota</taxon>
        <taxon>Alphaproteobacteria</taxon>
        <taxon>Hyphomicrobiales</taxon>
        <taxon>Methylobacteriaceae</taxon>
        <taxon>Microvirga</taxon>
    </lineage>
</organism>
<dbReference type="Gene3D" id="1.10.10.1100">
    <property type="entry name" value="BFD-like [2Fe-2S]-binding domain"/>
    <property type="match status" value="1"/>
</dbReference>
<dbReference type="PANTHER" id="PTHR42949:SF3">
    <property type="entry name" value="ANAEROBIC GLYCEROL-3-PHOSPHATE DEHYDROGENASE SUBUNIT B"/>
    <property type="match status" value="1"/>
</dbReference>
<dbReference type="Pfam" id="PF07992">
    <property type="entry name" value="Pyr_redox_2"/>
    <property type="match status" value="1"/>
</dbReference>